<dbReference type="InterPro" id="IPR000326">
    <property type="entry name" value="PAP2/HPO"/>
</dbReference>
<dbReference type="EMBL" id="JAUZEE010000009">
    <property type="protein sequence ID" value="MDP4302098.1"/>
    <property type="molecule type" value="Genomic_DNA"/>
</dbReference>
<dbReference type="SUPFAM" id="SSF48317">
    <property type="entry name" value="Acid phosphatase/Vanadium-dependent haloperoxidase"/>
    <property type="match status" value="1"/>
</dbReference>
<dbReference type="SMART" id="SM00014">
    <property type="entry name" value="acidPPc"/>
    <property type="match status" value="1"/>
</dbReference>
<dbReference type="InterPro" id="IPR036938">
    <property type="entry name" value="PAP2/HPO_sf"/>
</dbReference>
<dbReference type="PANTHER" id="PTHR14969">
    <property type="entry name" value="SPHINGOSINE-1-PHOSPHATE PHOSPHOHYDROLASE"/>
    <property type="match status" value="1"/>
</dbReference>
<feature type="transmembrane region" description="Helical" evidence="2">
    <location>
        <begin position="198"/>
        <end position="218"/>
    </location>
</feature>
<feature type="domain" description="Phosphatidic acid phosphatase type 2/haloperoxidase" evidence="3">
    <location>
        <begin position="116"/>
        <end position="239"/>
    </location>
</feature>
<name>A0ABT9G6H8_LEPDI</name>
<evidence type="ECO:0000313" key="5">
    <source>
        <dbReference type="Proteomes" id="UP001235760"/>
    </source>
</evidence>
<protein>
    <submittedName>
        <fullName evidence="4">Phosphatase PAP2 family protein</fullName>
    </submittedName>
</protein>
<dbReference type="PANTHER" id="PTHR14969:SF13">
    <property type="entry name" value="AT30094P"/>
    <property type="match status" value="1"/>
</dbReference>
<dbReference type="Proteomes" id="UP001235760">
    <property type="component" value="Unassembled WGS sequence"/>
</dbReference>
<feature type="transmembrane region" description="Helical" evidence="2">
    <location>
        <begin position="30"/>
        <end position="50"/>
    </location>
</feature>
<dbReference type="RefSeq" id="WP_305750640.1">
    <property type="nucleotide sequence ID" value="NZ_JAUZEE010000009.1"/>
</dbReference>
<keyword evidence="5" id="KW-1185">Reference proteome</keyword>
<accession>A0ABT9G6H8</accession>
<keyword evidence="2" id="KW-0812">Transmembrane</keyword>
<proteinExistence type="predicted"/>
<dbReference type="Pfam" id="PF01569">
    <property type="entry name" value="PAP2"/>
    <property type="match status" value="1"/>
</dbReference>
<comment type="caution">
    <text evidence="4">The sequence shown here is derived from an EMBL/GenBank/DDBJ whole genome shotgun (WGS) entry which is preliminary data.</text>
</comment>
<feature type="compositionally biased region" description="Low complexity" evidence="1">
    <location>
        <begin position="10"/>
        <end position="21"/>
    </location>
</feature>
<keyword evidence="2" id="KW-0472">Membrane</keyword>
<sequence length="281" mass="30273">MTHVPIHTPSTSHSTSHSTSSRTRRRRRAAWPWLALTLLAIGVFAGWPGIDLAVSQAARQAGGEGAPAYAWGLHPLVQAVYWTVPWIGRLALLAGLVLMAWRRPVSPGLQRWRARAPWIVAMLVLGVWLVVNAGFKEHWGRPRPAAVETLGGSQPFRSIAQPSALCDSNCSFPSGHAAQGYAVMVIGLLAAPGRRRRWARIGLLAGLLVGAGRVLQGGHFLSDILFAGLMVWGVALLLRAVAVRGRARRMQRGLQRGMPHPGAGADPAAVISRSRPLSNIR</sequence>
<feature type="transmembrane region" description="Helical" evidence="2">
    <location>
        <begin position="224"/>
        <end position="242"/>
    </location>
</feature>
<evidence type="ECO:0000259" key="3">
    <source>
        <dbReference type="SMART" id="SM00014"/>
    </source>
</evidence>
<organism evidence="4 5">
    <name type="scientific">Leptothrix discophora</name>
    <dbReference type="NCBI Taxonomy" id="89"/>
    <lineage>
        <taxon>Bacteria</taxon>
        <taxon>Pseudomonadati</taxon>
        <taxon>Pseudomonadota</taxon>
        <taxon>Betaproteobacteria</taxon>
        <taxon>Burkholderiales</taxon>
        <taxon>Sphaerotilaceae</taxon>
        <taxon>Leptothrix</taxon>
    </lineage>
</organism>
<gene>
    <name evidence="4" type="ORF">Q8X39_15785</name>
</gene>
<feature type="transmembrane region" description="Helical" evidence="2">
    <location>
        <begin position="172"/>
        <end position="191"/>
    </location>
</feature>
<reference evidence="4 5" key="1">
    <citation type="submission" date="2023-08" db="EMBL/GenBank/DDBJ databases">
        <authorList>
            <person name="Roldan D.M."/>
            <person name="Menes R.J."/>
        </authorList>
    </citation>
    <scope>NUCLEOTIDE SEQUENCE [LARGE SCALE GENOMIC DNA]</scope>
    <source>
        <strain evidence="4 5">CCM 2812</strain>
    </source>
</reference>
<dbReference type="CDD" id="cd03396">
    <property type="entry name" value="PAP2_like_6"/>
    <property type="match status" value="1"/>
</dbReference>
<keyword evidence="2" id="KW-1133">Transmembrane helix</keyword>
<dbReference type="Gene3D" id="1.20.144.10">
    <property type="entry name" value="Phosphatidic acid phosphatase type 2/haloperoxidase"/>
    <property type="match status" value="1"/>
</dbReference>
<evidence type="ECO:0000313" key="4">
    <source>
        <dbReference type="EMBL" id="MDP4302098.1"/>
    </source>
</evidence>
<evidence type="ECO:0000256" key="2">
    <source>
        <dbReference type="SAM" id="Phobius"/>
    </source>
</evidence>
<evidence type="ECO:0000256" key="1">
    <source>
        <dbReference type="SAM" id="MobiDB-lite"/>
    </source>
</evidence>
<feature type="transmembrane region" description="Helical" evidence="2">
    <location>
        <begin position="112"/>
        <end position="131"/>
    </location>
</feature>
<feature type="region of interest" description="Disordered" evidence="1">
    <location>
        <begin position="1"/>
        <end position="24"/>
    </location>
</feature>
<feature type="transmembrane region" description="Helical" evidence="2">
    <location>
        <begin position="79"/>
        <end position="100"/>
    </location>
</feature>